<dbReference type="InParanoid" id="A0A5J5EZZ8"/>
<reference evidence="2 3" key="1">
    <citation type="submission" date="2019-09" db="EMBL/GenBank/DDBJ databases">
        <title>Draft genome of the ectomycorrhizal ascomycete Sphaerosporella brunnea.</title>
        <authorList>
            <consortium name="DOE Joint Genome Institute"/>
            <person name="Benucci G.M."/>
            <person name="Marozzi G."/>
            <person name="Antonielli L."/>
            <person name="Sanchez S."/>
            <person name="Marco P."/>
            <person name="Wang X."/>
            <person name="Falini L.B."/>
            <person name="Barry K."/>
            <person name="Haridas S."/>
            <person name="Lipzen A."/>
            <person name="Labutti K."/>
            <person name="Grigoriev I.V."/>
            <person name="Murat C."/>
            <person name="Martin F."/>
            <person name="Albertini E."/>
            <person name="Donnini D."/>
            <person name="Bonito G."/>
        </authorList>
    </citation>
    <scope>NUCLEOTIDE SEQUENCE [LARGE SCALE GENOMIC DNA]</scope>
    <source>
        <strain evidence="2 3">Sb_GMNB300</strain>
    </source>
</reference>
<dbReference type="AlphaFoldDB" id="A0A5J5EZZ8"/>
<gene>
    <name evidence="2" type="ORF">FN846DRAFT_943958</name>
</gene>
<feature type="region of interest" description="Disordered" evidence="1">
    <location>
        <begin position="34"/>
        <end position="60"/>
    </location>
</feature>
<evidence type="ECO:0000313" key="2">
    <source>
        <dbReference type="EMBL" id="KAA8908921.1"/>
    </source>
</evidence>
<organism evidence="2 3">
    <name type="scientific">Sphaerosporella brunnea</name>
    <dbReference type="NCBI Taxonomy" id="1250544"/>
    <lineage>
        <taxon>Eukaryota</taxon>
        <taxon>Fungi</taxon>
        <taxon>Dikarya</taxon>
        <taxon>Ascomycota</taxon>
        <taxon>Pezizomycotina</taxon>
        <taxon>Pezizomycetes</taxon>
        <taxon>Pezizales</taxon>
        <taxon>Pyronemataceae</taxon>
        <taxon>Sphaerosporella</taxon>
    </lineage>
</organism>
<keyword evidence="3" id="KW-1185">Reference proteome</keyword>
<comment type="caution">
    <text evidence="2">The sequence shown here is derived from an EMBL/GenBank/DDBJ whole genome shotgun (WGS) entry which is preliminary data.</text>
</comment>
<evidence type="ECO:0000313" key="3">
    <source>
        <dbReference type="Proteomes" id="UP000326924"/>
    </source>
</evidence>
<sequence>MGSSSLMGSIVCTTGWGFSCSMMNGSVKAVETGETGGWKAPSGAKGENCEGEGEVNGEGVPLRETASSVGKLVIRERIGFSVRTVKEAGGWVEEGVDGEQRAVASPVRVLVIGQRTDFSRSVVEGTGQWRKEGVGDDGYRIIPVIRQFRRRRSILTRTVQRAVKLCERRPEATCLDSGQ</sequence>
<dbReference type="Proteomes" id="UP000326924">
    <property type="component" value="Unassembled WGS sequence"/>
</dbReference>
<evidence type="ECO:0000256" key="1">
    <source>
        <dbReference type="SAM" id="MobiDB-lite"/>
    </source>
</evidence>
<name>A0A5J5EZZ8_9PEZI</name>
<protein>
    <submittedName>
        <fullName evidence="2">Uncharacterized protein</fullName>
    </submittedName>
</protein>
<accession>A0A5J5EZZ8</accession>
<proteinExistence type="predicted"/>
<dbReference type="EMBL" id="VXIS01000063">
    <property type="protein sequence ID" value="KAA8908921.1"/>
    <property type="molecule type" value="Genomic_DNA"/>
</dbReference>